<dbReference type="OMA" id="AAMMGYV"/>
<keyword evidence="4" id="KW-0472">Membrane</keyword>
<organism evidence="6 7">
    <name type="scientific">Ceratopteris richardii</name>
    <name type="common">Triangle waterfern</name>
    <dbReference type="NCBI Taxonomy" id="49495"/>
    <lineage>
        <taxon>Eukaryota</taxon>
        <taxon>Viridiplantae</taxon>
        <taxon>Streptophyta</taxon>
        <taxon>Embryophyta</taxon>
        <taxon>Tracheophyta</taxon>
        <taxon>Polypodiopsida</taxon>
        <taxon>Polypodiidae</taxon>
        <taxon>Polypodiales</taxon>
        <taxon>Pteridineae</taxon>
        <taxon>Pteridaceae</taxon>
        <taxon>Parkerioideae</taxon>
        <taxon>Ceratopteris</taxon>
    </lineage>
</organism>
<dbReference type="AlphaFoldDB" id="A0A8T2SF07"/>
<keyword evidence="7" id="KW-1185">Reference proteome</keyword>
<comment type="caution">
    <text evidence="6">The sequence shown here is derived from an EMBL/GenBank/DDBJ whole genome shotgun (WGS) entry which is preliminary data.</text>
</comment>
<feature type="compositionally biased region" description="Low complexity" evidence="5">
    <location>
        <begin position="70"/>
        <end position="90"/>
    </location>
</feature>
<dbReference type="Proteomes" id="UP000825935">
    <property type="component" value="Chromosome 20"/>
</dbReference>
<dbReference type="GO" id="GO:0016020">
    <property type="term" value="C:membrane"/>
    <property type="evidence" value="ECO:0007669"/>
    <property type="project" value="UniProtKB-SubCell"/>
</dbReference>
<evidence type="ECO:0000313" key="6">
    <source>
        <dbReference type="EMBL" id="KAH7331439.1"/>
    </source>
</evidence>
<name>A0A8T2SF07_CERRI</name>
<keyword evidence="3" id="KW-1133">Transmembrane helix</keyword>
<evidence type="ECO:0000256" key="4">
    <source>
        <dbReference type="ARBA" id="ARBA00023136"/>
    </source>
</evidence>
<dbReference type="OrthoDB" id="566010at2759"/>
<feature type="compositionally biased region" description="Low complexity" evidence="5">
    <location>
        <begin position="53"/>
        <end position="64"/>
    </location>
</feature>
<evidence type="ECO:0000256" key="3">
    <source>
        <dbReference type="ARBA" id="ARBA00022989"/>
    </source>
</evidence>
<evidence type="ECO:0000256" key="2">
    <source>
        <dbReference type="ARBA" id="ARBA00022692"/>
    </source>
</evidence>
<dbReference type="EMBL" id="CM035425">
    <property type="protein sequence ID" value="KAH7331440.1"/>
    <property type="molecule type" value="Genomic_DNA"/>
</dbReference>
<gene>
    <name evidence="6" type="ORF">KP509_20G033200</name>
</gene>
<feature type="region of interest" description="Disordered" evidence="5">
    <location>
        <begin position="42"/>
        <end position="146"/>
    </location>
</feature>
<comment type="subcellular location">
    <subcellularLocation>
        <location evidence="1">Membrane</location>
        <topology evidence="1">Multi-pass membrane protein</topology>
    </subcellularLocation>
</comment>
<accession>A0A8T2SF07</accession>
<dbReference type="PANTHER" id="PTHR14154">
    <property type="entry name" value="UPF0041 BRAIN PROTEIN 44-RELATED"/>
    <property type="match status" value="1"/>
</dbReference>
<proteinExistence type="predicted"/>
<evidence type="ECO:0000256" key="5">
    <source>
        <dbReference type="SAM" id="MobiDB-lite"/>
    </source>
</evidence>
<dbReference type="SUPFAM" id="SSF103511">
    <property type="entry name" value="Chlorophyll a-b binding protein"/>
    <property type="match status" value="1"/>
</dbReference>
<reference evidence="6" key="1">
    <citation type="submission" date="2021-08" db="EMBL/GenBank/DDBJ databases">
        <title>WGS assembly of Ceratopteris richardii.</title>
        <authorList>
            <person name="Marchant D.B."/>
            <person name="Chen G."/>
            <person name="Jenkins J."/>
            <person name="Shu S."/>
            <person name="Leebens-Mack J."/>
            <person name="Grimwood J."/>
            <person name="Schmutz J."/>
            <person name="Soltis P."/>
            <person name="Soltis D."/>
            <person name="Chen Z.-H."/>
        </authorList>
    </citation>
    <scope>NUCLEOTIDE SEQUENCE</scope>
    <source>
        <strain evidence="6">Whitten #5841</strain>
        <tissue evidence="6">Leaf</tissue>
    </source>
</reference>
<sequence length="305" mass="33402">MVTSTAMAVGAASASSVLSLQQQQQQSNPSNLHQWRPSSLLFRSRMPGTGRKTISSTNRISIISPRAQGDDGSNSAAGASSDSVVGQVAVLDEEPETPGVAPKPVTRKPSALERGGTLTGDKAAGKDPSLAALGKTSPKISMSGPFKDPRWKNGTWDLKQFTVDGKVDWDAVIDAEVVRRKWLEDSPEASTNEEPVVFDTSIIPWWAWVKRFHLPEAELLNGRAAMIGFFMAYVVDSLTGVGLVDQTSNFFGKLLLFISVLGVLFIRKNEDLETIKQLAQEWTFYDKQWQATWQDEQTSGSKQEQ</sequence>
<protein>
    <submittedName>
        <fullName evidence="6">Uncharacterized protein</fullName>
    </submittedName>
</protein>
<evidence type="ECO:0000313" key="7">
    <source>
        <dbReference type="Proteomes" id="UP000825935"/>
    </source>
</evidence>
<dbReference type="Gene3D" id="1.10.3460.10">
    <property type="entry name" value="Chlorophyll a/b binding protein domain"/>
    <property type="match status" value="1"/>
</dbReference>
<dbReference type="EMBL" id="CM035425">
    <property type="protein sequence ID" value="KAH7331439.1"/>
    <property type="molecule type" value="Genomic_DNA"/>
</dbReference>
<evidence type="ECO:0000256" key="1">
    <source>
        <dbReference type="ARBA" id="ARBA00004141"/>
    </source>
</evidence>
<keyword evidence="2" id="KW-0812">Transmembrane</keyword>